<dbReference type="STRING" id="1658765.Msub_11260"/>
<feature type="domain" description="DUF4123" evidence="1">
    <location>
        <begin position="13"/>
        <end position="128"/>
    </location>
</feature>
<evidence type="ECO:0000313" key="3">
    <source>
        <dbReference type="Proteomes" id="UP000036102"/>
    </source>
</evidence>
<comment type="caution">
    <text evidence="2">The sequence shown here is derived from an EMBL/GenBank/DDBJ whole genome shotgun (WGS) entry which is preliminary data.</text>
</comment>
<dbReference type="InterPro" id="IPR025391">
    <property type="entry name" value="DUF4123"/>
</dbReference>
<dbReference type="Pfam" id="PF13503">
    <property type="entry name" value="DUF4123"/>
    <property type="match status" value="1"/>
</dbReference>
<protein>
    <recommendedName>
        <fullName evidence="1">DUF4123 domain-containing protein</fullName>
    </recommendedName>
</protein>
<proteinExistence type="predicted"/>
<accession>A0A0J7JB54</accession>
<evidence type="ECO:0000313" key="2">
    <source>
        <dbReference type="EMBL" id="KMQ75061.1"/>
    </source>
</evidence>
<dbReference type="EMBL" id="LFBU01000001">
    <property type="protein sequence ID" value="KMQ75061.1"/>
    <property type="molecule type" value="Genomic_DNA"/>
</dbReference>
<dbReference type="Proteomes" id="UP000036102">
    <property type="component" value="Unassembled WGS sequence"/>
</dbReference>
<organism evidence="2 3">
    <name type="scientific">Marinobacter subterrani</name>
    <dbReference type="NCBI Taxonomy" id="1658765"/>
    <lineage>
        <taxon>Bacteria</taxon>
        <taxon>Pseudomonadati</taxon>
        <taxon>Pseudomonadota</taxon>
        <taxon>Gammaproteobacteria</taxon>
        <taxon>Pseudomonadales</taxon>
        <taxon>Marinobacteraceae</taxon>
        <taxon>Marinobacter</taxon>
    </lineage>
</organism>
<dbReference type="OrthoDB" id="6844501at2"/>
<dbReference type="PATRIC" id="fig|1658765.3.peg.1249"/>
<dbReference type="AlphaFoldDB" id="A0A0J7JB54"/>
<sequence>MIGLDSRTREKAFLLLDGAVFDARRFIYEKDDQPELEYLFLGTPHEAALEVTPCLVKPSEVTRLWEAQPEWQDKGILLVADESLIAIAGHLRSLLSVQLPDGGYAYLRYYSPNQLRRLMFTFNEQERNRFSGPIKEWLAFQSDGSLSRFRSEASRPAKAASDEGWFLLTEQHLAALSDSAKNEFVEKLGRFLAMNDPVRLYRLIEDANSQGFRTEKEVSRYAELALVHGERIKRLESQAILSNPEQSTGARLNALDKHLAYGVA</sequence>
<reference evidence="2 3" key="1">
    <citation type="submission" date="2015-06" db="EMBL/GenBank/DDBJ databases">
        <title>Marinobacter subterrani, a genetically tractable neutrophilic iron-oxidizing strain isolated from the Soudan Iron Mine.</title>
        <authorList>
            <person name="Bonis B.M."/>
            <person name="Gralnick J.A."/>
        </authorList>
    </citation>
    <scope>NUCLEOTIDE SEQUENCE [LARGE SCALE GENOMIC DNA]</scope>
    <source>
        <strain evidence="2 3">JG233</strain>
    </source>
</reference>
<keyword evidence="3" id="KW-1185">Reference proteome</keyword>
<evidence type="ECO:0000259" key="1">
    <source>
        <dbReference type="Pfam" id="PF13503"/>
    </source>
</evidence>
<dbReference type="RefSeq" id="WP_048495206.1">
    <property type="nucleotide sequence ID" value="NZ_LFBU01000001.1"/>
</dbReference>
<name>A0A0J7JB54_9GAMM</name>
<gene>
    <name evidence="2" type="ORF">Msub_11260</name>
</gene>